<dbReference type="KEGG" id="amah:DLM_2329"/>
<dbReference type="Gene3D" id="3.40.1590.10">
    <property type="entry name" value="NMB0488-like"/>
    <property type="match status" value="1"/>
</dbReference>
<reference evidence="2" key="1">
    <citation type="journal article" date="2017" name="Biotechnol. Biofuels">
        <title>Evaluation of environmental bacterial communities as a factor affecting the growth of duckweed Lemna minor.</title>
        <authorList>
            <person name="Ishizawa H."/>
            <person name="Kuroda M."/>
            <person name="Morikawa M."/>
            <person name="Ike M."/>
        </authorList>
    </citation>
    <scope>NUCLEOTIDE SEQUENCE [LARGE SCALE GENOMIC DNA]</scope>
    <source>
        <strain evidence="2">H3</strain>
    </source>
</reference>
<dbReference type="Proteomes" id="UP000198290">
    <property type="component" value="Chromosome"/>
</dbReference>
<dbReference type="EMBL" id="AP018823">
    <property type="protein sequence ID" value="BBF85943.1"/>
    <property type="molecule type" value="Genomic_DNA"/>
</dbReference>
<dbReference type="AlphaFoldDB" id="A0A3G9GGH3"/>
<proteinExistence type="predicted"/>
<dbReference type="SUPFAM" id="SSF160207">
    <property type="entry name" value="NMB0488-like"/>
    <property type="match status" value="1"/>
</dbReference>
<dbReference type="Pfam" id="PF07262">
    <property type="entry name" value="CdiI"/>
    <property type="match status" value="1"/>
</dbReference>
<reference evidence="2" key="3">
    <citation type="journal article" date="2017" name="Plant Physiol. Biochem.">
        <title>Differential oxidative and antioxidative response of duckweed Lemna minor toward plant growth promoting/inhibiting bacteria.</title>
        <authorList>
            <person name="Ishizawa H."/>
            <person name="Kuroda M."/>
            <person name="Morikawa M."/>
            <person name="Ike M."/>
        </authorList>
    </citation>
    <scope>NUCLEOTIDE SEQUENCE [LARGE SCALE GENOMIC DNA]</scope>
    <source>
        <strain evidence="2">H3</strain>
    </source>
</reference>
<sequence length="126" mass="14285">MEPDADHHTLGLTVLQALQNSRTLSNEECETTDFFDLTAGKLRYQAWYQELMQRYGYKTKKALFKNMQLCGIHCVNGIITIIPYRHEKLEAWGGDGIEESDYVVLSTASTPEEIGAGLRLAISRCR</sequence>
<keyword evidence="2" id="KW-1185">Reference proteome</keyword>
<dbReference type="InterPro" id="IPR037891">
    <property type="entry name" value="Cdil-like_sf"/>
</dbReference>
<evidence type="ECO:0000313" key="1">
    <source>
        <dbReference type="EMBL" id="BBF85943.1"/>
    </source>
</evidence>
<evidence type="ECO:0000313" key="2">
    <source>
        <dbReference type="Proteomes" id="UP000198290"/>
    </source>
</evidence>
<gene>
    <name evidence="1" type="ORF">DLM_2329</name>
</gene>
<accession>A0A3G9GGH3</accession>
<dbReference type="InterPro" id="IPR009888">
    <property type="entry name" value="CdiI_Proteobact"/>
</dbReference>
<reference evidence="1 2" key="2">
    <citation type="journal article" date="2017" name="Genome Announc.">
        <title>Draft genome sequence of Aquitalea magnusonii strain H3, a plant growth-promoting bacterium of duckweed Lemna minor.</title>
        <authorList>
            <person name="Ishizawa H."/>
            <person name="Kuroda M."/>
            <person name="Ike M."/>
        </authorList>
    </citation>
    <scope>NUCLEOTIDE SEQUENCE [LARGE SCALE GENOMIC DNA]</scope>
    <source>
        <strain evidence="1 2">H3</strain>
    </source>
</reference>
<organism evidence="1 2">
    <name type="scientific">Aquitalea magnusonii</name>
    <dbReference type="NCBI Taxonomy" id="332411"/>
    <lineage>
        <taxon>Bacteria</taxon>
        <taxon>Pseudomonadati</taxon>
        <taxon>Pseudomonadota</taxon>
        <taxon>Betaproteobacteria</taxon>
        <taxon>Neisseriales</taxon>
        <taxon>Chromobacteriaceae</taxon>
        <taxon>Aquitalea</taxon>
    </lineage>
</organism>
<protein>
    <recommendedName>
        <fullName evidence="3">DUF1436 domain-containing protein</fullName>
    </recommendedName>
</protein>
<dbReference type="CDD" id="cd13445">
    <property type="entry name" value="CDI_inhibitor_EC869_like"/>
    <property type="match status" value="1"/>
</dbReference>
<evidence type="ECO:0008006" key="3">
    <source>
        <dbReference type="Google" id="ProtNLM"/>
    </source>
</evidence>
<name>A0A3G9GGH3_9NEIS</name>